<evidence type="ECO:0000313" key="1">
    <source>
        <dbReference type="EMBL" id="MZQ80551.1"/>
    </source>
</evidence>
<dbReference type="RefSeq" id="WP_161404512.1">
    <property type="nucleotide sequence ID" value="NZ_WTUZ01000001.1"/>
</dbReference>
<dbReference type="Proteomes" id="UP000481087">
    <property type="component" value="Unassembled WGS sequence"/>
</dbReference>
<dbReference type="GO" id="GO:0016706">
    <property type="term" value="F:2-oxoglutarate-dependent dioxygenase activity"/>
    <property type="evidence" value="ECO:0007669"/>
    <property type="project" value="UniProtKB-ARBA"/>
</dbReference>
<gene>
    <name evidence="1" type="ORF">GQF01_00050</name>
</gene>
<reference evidence="1 2" key="1">
    <citation type="submission" date="2019-12" db="EMBL/GenBank/DDBJ databases">
        <title>Paenibacillus sp. nov. sp. isolated from soil.</title>
        <authorList>
            <person name="Kim J."/>
            <person name="Jeong S.E."/>
            <person name="Jung H.S."/>
            <person name="Jeon C.O."/>
        </authorList>
    </citation>
    <scope>NUCLEOTIDE SEQUENCE [LARGE SCALE GENOMIC DNA]</scope>
    <source>
        <strain evidence="1 2">5J-6</strain>
    </source>
</reference>
<dbReference type="PANTHER" id="PTHR20883">
    <property type="entry name" value="PHYTANOYL-COA DIOXYGENASE DOMAIN CONTAINING 1"/>
    <property type="match status" value="1"/>
</dbReference>
<dbReference type="AlphaFoldDB" id="A0A6L8USY1"/>
<evidence type="ECO:0000313" key="2">
    <source>
        <dbReference type="Proteomes" id="UP000481087"/>
    </source>
</evidence>
<sequence length="252" mass="29099">MGDTLSFEQWRTYEEQGYLRLGKVLTEDEVTALTSRIDEIMLGKAEIDYDKLMMQREEGEGYEQSAQTLGFKGATLNYRKIQNLELDPVYLAYMKKPVFRSIAEKIYGIHTRVACYRAMFMNKPAFHGTRLVYHQDRWSNLDRDPLLTIWTALDPATRENGCVQVYEGTHRNLMNPSDPSGFLTKEQIEDLTVNREPDYLELQPGEAVLLHNWTIHGSEGNRSSKSRRAFSVCYMDADTISRPAEQFSAIFD</sequence>
<organism evidence="1 2">
    <name type="scientific">Paenibacillus silvestris</name>
    <dbReference type="NCBI Taxonomy" id="2606219"/>
    <lineage>
        <taxon>Bacteria</taxon>
        <taxon>Bacillati</taxon>
        <taxon>Bacillota</taxon>
        <taxon>Bacilli</taxon>
        <taxon>Bacillales</taxon>
        <taxon>Paenibacillaceae</taxon>
        <taxon>Paenibacillus</taxon>
    </lineage>
</organism>
<keyword evidence="2" id="KW-1185">Reference proteome</keyword>
<proteinExistence type="predicted"/>
<keyword evidence="1" id="KW-0560">Oxidoreductase</keyword>
<dbReference type="InterPro" id="IPR008775">
    <property type="entry name" value="Phytyl_CoA_dOase-like"/>
</dbReference>
<protein>
    <submittedName>
        <fullName evidence="1">Phytanoyl-CoA dioxygenase</fullName>
    </submittedName>
</protein>
<comment type="caution">
    <text evidence="1">The sequence shown here is derived from an EMBL/GenBank/DDBJ whole genome shotgun (WGS) entry which is preliminary data.</text>
</comment>
<keyword evidence="1" id="KW-0223">Dioxygenase</keyword>
<name>A0A6L8USY1_9BACL</name>
<dbReference type="SUPFAM" id="SSF51197">
    <property type="entry name" value="Clavaminate synthase-like"/>
    <property type="match status" value="1"/>
</dbReference>
<dbReference type="GO" id="GO:0005506">
    <property type="term" value="F:iron ion binding"/>
    <property type="evidence" value="ECO:0007669"/>
    <property type="project" value="UniProtKB-ARBA"/>
</dbReference>
<dbReference type="Gene3D" id="2.60.120.620">
    <property type="entry name" value="q2cbj1_9rhob like domain"/>
    <property type="match status" value="1"/>
</dbReference>
<accession>A0A6L8USY1</accession>
<dbReference type="PANTHER" id="PTHR20883:SF48">
    <property type="entry name" value="ECTOINE DIOXYGENASE"/>
    <property type="match status" value="1"/>
</dbReference>
<dbReference type="Pfam" id="PF05721">
    <property type="entry name" value="PhyH"/>
    <property type="match status" value="1"/>
</dbReference>
<dbReference type="EMBL" id="WTUZ01000001">
    <property type="protein sequence ID" value="MZQ80551.1"/>
    <property type="molecule type" value="Genomic_DNA"/>
</dbReference>